<dbReference type="Pfam" id="PF07731">
    <property type="entry name" value="Cu-oxidase_2"/>
    <property type="match status" value="1"/>
</dbReference>
<keyword evidence="6" id="KW-0186">Copper</keyword>
<organism evidence="12 13">
    <name type="scientific">Fusarium pseudocircinatum</name>
    <dbReference type="NCBI Taxonomy" id="56676"/>
    <lineage>
        <taxon>Eukaryota</taxon>
        <taxon>Fungi</taxon>
        <taxon>Dikarya</taxon>
        <taxon>Ascomycota</taxon>
        <taxon>Pezizomycotina</taxon>
        <taxon>Sordariomycetes</taxon>
        <taxon>Hypocreomycetidae</taxon>
        <taxon>Hypocreales</taxon>
        <taxon>Nectriaceae</taxon>
        <taxon>Fusarium</taxon>
        <taxon>Fusarium fujikuroi species complex</taxon>
    </lineage>
</organism>
<proteinExistence type="inferred from homology"/>
<keyword evidence="7" id="KW-0325">Glycoprotein</keyword>
<keyword evidence="2" id="KW-0479">Metal-binding</keyword>
<feature type="domain" description="Plastocyanin-like" evidence="10">
    <location>
        <begin position="521"/>
        <end position="639"/>
    </location>
</feature>
<evidence type="ECO:0000256" key="5">
    <source>
        <dbReference type="ARBA" id="ARBA00023002"/>
    </source>
</evidence>
<dbReference type="GO" id="GO:0005507">
    <property type="term" value="F:copper ion binding"/>
    <property type="evidence" value="ECO:0007669"/>
    <property type="project" value="InterPro"/>
</dbReference>
<reference evidence="12 13" key="1">
    <citation type="submission" date="2020-05" db="EMBL/GenBank/DDBJ databases">
        <title>Identification and distribution of gene clusters putatively required for synthesis of sphingolipid metabolism inhibitors in phylogenetically diverse species of the filamentous fungus Fusarium.</title>
        <authorList>
            <person name="Kim H.-S."/>
            <person name="Busman M."/>
            <person name="Brown D.W."/>
            <person name="Divon H."/>
            <person name="Uhlig S."/>
            <person name="Proctor R.H."/>
        </authorList>
    </citation>
    <scope>NUCLEOTIDE SEQUENCE [LARGE SCALE GENOMIC DNA]</scope>
    <source>
        <strain evidence="12 13">NRRL 36939</strain>
    </source>
</reference>
<dbReference type="InterPro" id="IPR033138">
    <property type="entry name" value="Cu_oxidase_CS"/>
</dbReference>
<evidence type="ECO:0000313" key="13">
    <source>
        <dbReference type="Proteomes" id="UP000546213"/>
    </source>
</evidence>
<evidence type="ECO:0000259" key="10">
    <source>
        <dbReference type="Pfam" id="PF07731"/>
    </source>
</evidence>
<dbReference type="InterPro" id="IPR008972">
    <property type="entry name" value="Cupredoxin"/>
</dbReference>
<dbReference type="CDD" id="cd13850">
    <property type="entry name" value="CuRO_1_Abr2_like"/>
    <property type="match status" value="1"/>
</dbReference>
<protein>
    <submittedName>
        <fullName evidence="12">Cupredoxin</fullName>
    </submittedName>
</protein>
<dbReference type="OrthoDB" id="2121828at2759"/>
<keyword evidence="3" id="KW-0732">Signal</keyword>
<dbReference type="InterPro" id="IPR045087">
    <property type="entry name" value="Cu-oxidase_fam"/>
</dbReference>
<evidence type="ECO:0000256" key="1">
    <source>
        <dbReference type="ARBA" id="ARBA00010609"/>
    </source>
</evidence>
<dbReference type="CDD" id="cd04207">
    <property type="entry name" value="CuRO_3_LCC_like"/>
    <property type="match status" value="1"/>
</dbReference>
<dbReference type="AlphaFoldDB" id="A0A8H5KTV8"/>
<dbReference type="GO" id="GO:0016491">
    <property type="term" value="F:oxidoreductase activity"/>
    <property type="evidence" value="ECO:0007669"/>
    <property type="project" value="UniProtKB-KW"/>
</dbReference>
<dbReference type="PROSITE" id="PS00080">
    <property type="entry name" value="MULTICOPPER_OXIDASE2"/>
    <property type="match status" value="1"/>
</dbReference>
<evidence type="ECO:0000313" key="12">
    <source>
        <dbReference type="EMBL" id="KAF5579807.1"/>
    </source>
</evidence>
<evidence type="ECO:0000256" key="6">
    <source>
        <dbReference type="ARBA" id="ARBA00023008"/>
    </source>
</evidence>
<gene>
    <name evidence="12" type="ORF">FPCIR_10871</name>
</gene>
<dbReference type="PANTHER" id="PTHR11709:SF488">
    <property type="entry name" value="LACCASE-RELATED"/>
    <property type="match status" value="1"/>
</dbReference>
<name>A0A8H5KTV8_9HYPO</name>
<accession>A0A8H5KTV8</accession>
<dbReference type="SUPFAM" id="SSF49503">
    <property type="entry name" value="Cupredoxins"/>
    <property type="match status" value="3"/>
</dbReference>
<comment type="caution">
    <text evidence="12">The sequence shown here is derived from an EMBL/GenBank/DDBJ whole genome shotgun (WGS) entry which is preliminary data.</text>
</comment>
<dbReference type="InterPro" id="IPR011706">
    <property type="entry name" value="Cu-oxidase_C"/>
</dbReference>
<dbReference type="Pfam" id="PF00394">
    <property type="entry name" value="Cu-oxidase"/>
    <property type="match status" value="1"/>
</dbReference>
<dbReference type="InterPro" id="IPR001117">
    <property type="entry name" value="Cu-oxidase_2nd"/>
</dbReference>
<dbReference type="InterPro" id="IPR002355">
    <property type="entry name" value="Cu_oxidase_Cu_BS"/>
</dbReference>
<dbReference type="Proteomes" id="UP000546213">
    <property type="component" value="Unassembled WGS sequence"/>
</dbReference>
<evidence type="ECO:0000256" key="3">
    <source>
        <dbReference type="ARBA" id="ARBA00022729"/>
    </source>
</evidence>
<dbReference type="EMBL" id="JAAOAS010000327">
    <property type="protein sequence ID" value="KAF5579807.1"/>
    <property type="molecule type" value="Genomic_DNA"/>
</dbReference>
<feature type="region of interest" description="Disordered" evidence="8">
    <location>
        <begin position="285"/>
        <end position="306"/>
    </location>
</feature>
<evidence type="ECO:0000259" key="9">
    <source>
        <dbReference type="Pfam" id="PF00394"/>
    </source>
</evidence>
<comment type="similarity">
    <text evidence="1">Belongs to the multicopper oxidase family.</text>
</comment>
<dbReference type="Gene3D" id="2.60.40.420">
    <property type="entry name" value="Cupredoxins - blue copper proteins"/>
    <property type="match status" value="3"/>
</dbReference>
<feature type="domain" description="Plastocyanin-like" evidence="9">
    <location>
        <begin position="351"/>
        <end position="423"/>
    </location>
</feature>
<evidence type="ECO:0000256" key="4">
    <source>
        <dbReference type="ARBA" id="ARBA00022737"/>
    </source>
</evidence>
<keyword evidence="13" id="KW-1185">Reference proteome</keyword>
<keyword evidence="4" id="KW-0677">Repeat</keyword>
<evidence type="ECO:0000256" key="7">
    <source>
        <dbReference type="ARBA" id="ARBA00023180"/>
    </source>
</evidence>
<dbReference type="InterPro" id="IPR011707">
    <property type="entry name" value="Cu-oxidase-like_N"/>
</dbReference>
<sequence length="685" mass="74597">MQSVVPLASHKYRKLHVSLHVSTGVCIFGGIDSREGRADGFEREVYLINGQQPGPLVDVDEGDDVEIFVQNDLNVETTIHWHGLLQRGTPHMDGVPGVTQDPIPPGGNFTYRFSTASEYGFFWYHSHFRAYYNDAIRGPLLIRPAISRPRPLTTLAKDEDDLAALLAAERGATNVLLNDWTHELSDVIFARYMKTGAFPSCVDSILANGRGRVQCLPKSALESGPGLGMGPKNKTTALGRSISTSEMQYTSDMSSMDMLQGRDMHDMSMDSSVSPVTSHPSAIMSMDHSTSPASSGVPEMPGMGSMSPRGCTPPMTFKPGFNMSSLPPETCMNTTSPLLVISTGQSKGWLALNLVNSGAVSALRVSLDGHSMFVYAADSLYTNIQEVNVLHMELGQRYSVMVKLDQPPRNYYLRFAAFPSGDMQQVLEGQAIVSYNPDNSSNTGVMEDPAKSWIYINGSAKADAVLLDPSALSPFDGHDSPPSGRPDKTLYFVVNQTDIVTWVIDRAPFSEPDVPIIYGENSSGWNSNTTIHLPINSTIDIILSISNQSLDMMGHPIHLHGHKFWVLGSGEGSFPYAAVTDAPEDLINLRDPPYRDTMGLHSQGWAAIRYVTDNPGAWMFHCHLQWHVVVGMAMVLVEGGDQLPALVGQYNKTADRSGATVLIASRYGPSATLVAIVIVAITLLY</sequence>
<evidence type="ECO:0000259" key="11">
    <source>
        <dbReference type="Pfam" id="PF07732"/>
    </source>
</evidence>
<dbReference type="PROSITE" id="PS00079">
    <property type="entry name" value="MULTICOPPER_OXIDASE1"/>
    <property type="match status" value="1"/>
</dbReference>
<dbReference type="PANTHER" id="PTHR11709">
    <property type="entry name" value="MULTI-COPPER OXIDASE"/>
    <property type="match status" value="1"/>
</dbReference>
<evidence type="ECO:0000256" key="8">
    <source>
        <dbReference type="SAM" id="MobiDB-lite"/>
    </source>
</evidence>
<feature type="domain" description="Plastocyanin-like" evidence="11">
    <location>
        <begin position="39"/>
        <end position="144"/>
    </location>
</feature>
<dbReference type="Pfam" id="PF07732">
    <property type="entry name" value="Cu-oxidase_3"/>
    <property type="match status" value="1"/>
</dbReference>
<keyword evidence="5" id="KW-0560">Oxidoreductase</keyword>
<evidence type="ECO:0000256" key="2">
    <source>
        <dbReference type="ARBA" id="ARBA00022723"/>
    </source>
</evidence>